<reference evidence="7 8" key="1">
    <citation type="submission" date="2017-12" db="EMBL/GenBank/DDBJ databases">
        <title>Hemimetabolous genomes reveal molecular basis of termite eusociality.</title>
        <authorList>
            <person name="Harrison M.C."/>
            <person name="Jongepier E."/>
            <person name="Robertson H.M."/>
            <person name="Arning N."/>
            <person name="Bitard-Feildel T."/>
            <person name="Chao H."/>
            <person name="Childers C.P."/>
            <person name="Dinh H."/>
            <person name="Doddapaneni H."/>
            <person name="Dugan S."/>
            <person name="Gowin J."/>
            <person name="Greiner C."/>
            <person name="Han Y."/>
            <person name="Hu H."/>
            <person name="Hughes D.S.T."/>
            <person name="Huylmans A.-K."/>
            <person name="Kemena C."/>
            <person name="Kremer L.P.M."/>
            <person name="Lee S.L."/>
            <person name="Lopez-Ezquerra A."/>
            <person name="Mallet L."/>
            <person name="Monroy-Kuhn J.M."/>
            <person name="Moser A."/>
            <person name="Murali S.C."/>
            <person name="Muzny D.M."/>
            <person name="Otani S."/>
            <person name="Piulachs M.-D."/>
            <person name="Poelchau M."/>
            <person name="Qu J."/>
            <person name="Schaub F."/>
            <person name="Wada-Katsumata A."/>
            <person name="Worley K.C."/>
            <person name="Xie Q."/>
            <person name="Ylla G."/>
            <person name="Poulsen M."/>
            <person name="Gibbs R.A."/>
            <person name="Schal C."/>
            <person name="Richards S."/>
            <person name="Belles X."/>
            <person name="Korb J."/>
            <person name="Bornberg-Bauer E."/>
        </authorList>
    </citation>
    <scope>NUCLEOTIDE SEQUENCE [LARGE SCALE GENOMIC DNA]</scope>
    <source>
        <tissue evidence="7">Whole body</tissue>
    </source>
</reference>
<dbReference type="AlphaFoldDB" id="A0A2J7PPC2"/>
<feature type="transmembrane region" description="Helical" evidence="5">
    <location>
        <begin position="447"/>
        <end position="466"/>
    </location>
</feature>
<dbReference type="InterPro" id="IPR005828">
    <property type="entry name" value="MFS_sugar_transport-like"/>
</dbReference>
<dbReference type="Gene3D" id="1.20.1250.20">
    <property type="entry name" value="MFS general substrate transporter like domains"/>
    <property type="match status" value="1"/>
</dbReference>
<evidence type="ECO:0000256" key="2">
    <source>
        <dbReference type="ARBA" id="ARBA00022692"/>
    </source>
</evidence>
<dbReference type="OrthoDB" id="5296287at2759"/>
<evidence type="ECO:0000259" key="6">
    <source>
        <dbReference type="PROSITE" id="PS50850"/>
    </source>
</evidence>
<dbReference type="GO" id="GO:0016020">
    <property type="term" value="C:membrane"/>
    <property type="evidence" value="ECO:0007669"/>
    <property type="project" value="UniProtKB-SubCell"/>
</dbReference>
<protein>
    <recommendedName>
        <fullName evidence="6">Major facilitator superfamily (MFS) profile domain-containing protein</fullName>
    </recommendedName>
</protein>
<organism evidence="7 8">
    <name type="scientific">Cryptotermes secundus</name>
    <dbReference type="NCBI Taxonomy" id="105785"/>
    <lineage>
        <taxon>Eukaryota</taxon>
        <taxon>Metazoa</taxon>
        <taxon>Ecdysozoa</taxon>
        <taxon>Arthropoda</taxon>
        <taxon>Hexapoda</taxon>
        <taxon>Insecta</taxon>
        <taxon>Pterygota</taxon>
        <taxon>Neoptera</taxon>
        <taxon>Polyneoptera</taxon>
        <taxon>Dictyoptera</taxon>
        <taxon>Blattodea</taxon>
        <taxon>Blattoidea</taxon>
        <taxon>Termitoidae</taxon>
        <taxon>Kalotermitidae</taxon>
        <taxon>Cryptotermitinae</taxon>
        <taxon>Cryptotermes</taxon>
    </lineage>
</organism>
<dbReference type="PANTHER" id="PTHR24064">
    <property type="entry name" value="SOLUTE CARRIER FAMILY 22 MEMBER"/>
    <property type="match status" value="1"/>
</dbReference>
<dbReference type="Proteomes" id="UP000235965">
    <property type="component" value="Unassembled WGS sequence"/>
</dbReference>
<dbReference type="InterPro" id="IPR020846">
    <property type="entry name" value="MFS_dom"/>
</dbReference>
<proteinExistence type="predicted"/>
<keyword evidence="2 5" id="KW-0812">Transmembrane</keyword>
<dbReference type="SUPFAM" id="SSF103473">
    <property type="entry name" value="MFS general substrate transporter"/>
    <property type="match status" value="1"/>
</dbReference>
<comment type="caution">
    <text evidence="7">The sequence shown here is derived from an EMBL/GenBank/DDBJ whole genome shotgun (WGS) entry which is preliminary data.</text>
</comment>
<feature type="transmembrane region" description="Helical" evidence="5">
    <location>
        <begin position="478"/>
        <end position="500"/>
    </location>
</feature>
<sequence length="504" mass="55775">MEREDARSTEGLLPNHDGAELMDELIQQVDAVGGFQKLFNGLFNFCAVAVGVTSVYTLVLAMEVPDHWCYVPGRASTNFNPSEWKNLTLPRGRGSEENNAYSKCEMYNLTGPMIWARNTSGVNVTSCQYGWEYDRRWFSRTVPSQENWVCDKSLYVTNTFVATQIGEAVGTISFGHMSDTIGRRPVFLLALTLLIVGRGLSVVAAPHYYLYLVTVFIGHSSLSSLCFAATTTGIELSSAESRARVVMLQSLGWTGGMCLVPLVAWLTGDWVSFVLLPLFPAVAILICAQSLFPESPRWLASGGKILRCMRSLRYIARINKQLLPASAEDTLRNFAEQSKGVVYGPASFMSSVRLATNTVLLVICWMLNAASYIILLLNVNNMSGNPYYNFFWQSAVEFPAGFAAKWLSDRLGRRSTHTVTFLVVGVSCFGVTRIVNKPSLHDLSTAVVIFIKFCITITNFVCYLQAMEIFPTCLRQTGMSFANLAGNVASVLAPYVVYLVRKSF</sequence>
<evidence type="ECO:0000256" key="1">
    <source>
        <dbReference type="ARBA" id="ARBA00004141"/>
    </source>
</evidence>
<keyword evidence="8" id="KW-1185">Reference proteome</keyword>
<evidence type="ECO:0000256" key="5">
    <source>
        <dbReference type="SAM" id="Phobius"/>
    </source>
</evidence>
<feature type="transmembrane region" description="Helical" evidence="5">
    <location>
        <begin position="186"/>
        <end position="205"/>
    </location>
</feature>
<dbReference type="InterPro" id="IPR036259">
    <property type="entry name" value="MFS_trans_sf"/>
</dbReference>
<evidence type="ECO:0000313" key="8">
    <source>
        <dbReference type="Proteomes" id="UP000235965"/>
    </source>
</evidence>
<feature type="transmembrane region" description="Helical" evidence="5">
    <location>
        <begin position="270"/>
        <end position="292"/>
    </location>
</feature>
<dbReference type="EMBL" id="NEVH01023278">
    <property type="protein sequence ID" value="PNF18178.1"/>
    <property type="molecule type" value="Genomic_DNA"/>
</dbReference>
<evidence type="ECO:0000256" key="4">
    <source>
        <dbReference type="ARBA" id="ARBA00023136"/>
    </source>
</evidence>
<feature type="domain" description="Major facilitator superfamily (MFS) profile" evidence="6">
    <location>
        <begin position="104"/>
        <end position="504"/>
    </location>
</feature>
<comment type="subcellular location">
    <subcellularLocation>
        <location evidence="1">Membrane</location>
        <topology evidence="1">Multi-pass membrane protein</topology>
    </subcellularLocation>
</comment>
<keyword evidence="3 5" id="KW-1133">Transmembrane helix</keyword>
<feature type="transmembrane region" description="Helical" evidence="5">
    <location>
        <begin position="42"/>
        <end position="61"/>
    </location>
</feature>
<feature type="transmembrane region" description="Helical" evidence="5">
    <location>
        <begin position="211"/>
        <end position="234"/>
    </location>
</feature>
<feature type="transmembrane region" description="Helical" evidence="5">
    <location>
        <begin position="246"/>
        <end position="264"/>
    </location>
</feature>
<feature type="transmembrane region" description="Helical" evidence="5">
    <location>
        <begin position="419"/>
        <end position="435"/>
    </location>
</feature>
<dbReference type="GO" id="GO:0022857">
    <property type="term" value="F:transmembrane transporter activity"/>
    <property type="evidence" value="ECO:0007669"/>
    <property type="project" value="InterPro"/>
</dbReference>
<feature type="transmembrane region" description="Helical" evidence="5">
    <location>
        <begin position="359"/>
        <end position="378"/>
    </location>
</feature>
<name>A0A2J7PPC2_9NEOP</name>
<keyword evidence="4 5" id="KW-0472">Membrane</keyword>
<evidence type="ECO:0000313" key="7">
    <source>
        <dbReference type="EMBL" id="PNF18178.1"/>
    </source>
</evidence>
<gene>
    <name evidence="7" type="ORF">B7P43_G01824</name>
</gene>
<evidence type="ECO:0000256" key="3">
    <source>
        <dbReference type="ARBA" id="ARBA00022989"/>
    </source>
</evidence>
<dbReference type="Pfam" id="PF00083">
    <property type="entry name" value="Sugar_tr"/>
    <property type="match status" value="1"/>
</dbReference>
<dbReference type="PROSITE" id="PS50850">
    <property type="entry name" value="MFS"/>
    <property type="match status" value="1"/>
</dbReference>
<accession>A0A2J7PPC2</accession>